<gene>
    <name evidence="1" type="ORF">B9G39_29890</name>
</gene>
<dbReference type="AlphaFoldDB" id="A0A4P9VG13"/>
<accession>A0A4P9VG13</accession>
<evidence type="ECO:0000313" key="2">
    <source>
        <dbReference type="Proteomes" id="UP000257039"/>
    </source>
</evidence>
<reference evidence="1 2" key="1">
    <citation type="submission" date="2017-04" db="EMBL/GenBank/DDBJ databases">
        <title>Draft genome sequence of Zooshikella ganghwensis VG4 isolated from Red Sea sediments.</title>
        <authorList>
            <person name="Rehman Z."/>
            <person name="Alam I."/>
            <person name="Kamau A."/>
            <person name="Bajic V."/>
            <person name="Leiknes T."/>
        </authorList>
    </citation>
    <scope>NUCLEOTIDE SEQUENCE [LARGE SCALE GENOMIC DNA]</scope>
    <source>
        <strain evidence="1 2">VG4</strain>
    </source>
</reference>
<keyword evidence="2" id="KW-1185">Reference proteome</keyword>
<protein>
    <submittedName>
        <fullName evidence="1">Uncharacterized protein</fullName>
    </submittedName>
</protein>
<proteinExistence type="predicted"/>
<organism evidence="1 2">
    <name type="scientific">Zooshikella ganghwensis</name>
    <dbReference type="NCBI Taxonomy" id="202772"/>
    <lineage>
        <taxon>Bacteria</taxon>
        <taxon>Pseudomonadati</taxon>
        <taxon>Pseudomonadota</taxon>
        <taxon>Gammaproteobacteria</taxon>
        <taxon>Oceanospirillales</taxon>
        <taxon>Zooshikellaceae</taxon>
        <taxon>Zooshikella</taxon>
    </lineage>
</organism>
<comment type="caution">
    <text evidence="1">The sequence shown here is derived from an EMBL/GenBank/DDBJ whole genome shotgun (WGS) entry which is preliminary data.</text>
</comment>
<evidence type="ECO:0000313" key="1">
    <source>
        <dbReference type="EMBL" id="RDH41210.1"/>
    </source>
</evidence>
<sequence length="61" mass="7374">MPRRNVRLKHKKHCLVKKWNFIEKGGKHEALKRAYFDKLAELYAAFKDEKSFDELRQLAKN</sequence>
<dbReference type="Proteomes" id="UP000257039">
    <property type="component" value="Unassembled WGS sequence"/>
</dbReference>
<name>A0A4P9VG13_9GAMM</name>
<dbReference type="EMBL" id="NDXW01000012">
    <property type="protein sequence ID" value="RDH41210.1"/>
    <property type="molecule type" value="Genomic_DNA"/>
</dbReference>